<dbReference type="Pfam" id="PF04250">
    <property type="entry name" value="DUF429"/>
    <property type="match status" value="1"/>
</dbReference>
<evidence type="ECO:0008006" key="3">
    <source>
        <dbReference type="Google" id="ProtNLM"/>
    </source>
</evidence>
<dbReference type="RefSeq" id="WP_087007979.1">
    <property type="nucleotide sequence ID" value="NZ_FWFF01000017.1"/>
</dbReference>
<dbReference type="EMBL" id="FWFF01000017">
    <property type="protein sequence ID" value="SLM99242.1"/>
    <property type="molecule type" value="Genomic_DNA"/>
</dbReference>
<accession>A0A1X6XIW9</accession>
<keyword evidence="2" id="KW-1185">Reference proteome</keyword>
<sequence>MFTVGVDLAAEPKKTALATISWHAGGASLDHLQVDVDDETVIDRSRGAGSVGIDCAFGWPIEFVEFLTAHAAGQLPERDESGLDWRRRLAYRHTDRFVRELTGQRPLSVATDRLGLTAMRCAELIDVFARDDEPVDRSGAGRVVEVYPAVALRQWEVVVRGYKTTAALRRRALEKLTARAPWFDVSDEHMRLIERSDDAFDASVSALIARAHYLGLTHAPPPEARSAARVEGWIAVPSTSLDDLLLSGAGDS</sequence>
<reference evidence="2" key="1">
    <citation type="submission" date="2017-02" db="EMBL/GenBank/DDBJ databases">
        <authorList>
            <person name="Dridi B."/>
        </authorList>
    </citation>
    <scope>NUCLEOTIDE SEQUENCE [LARGE SCALE GENOMIC DNA]</scope>
    <source>
        <strain evidence="2">B Co 03.10</strain>
    </source>
</reference>
<protein>
    <recommendedName>
        <fullName evidence="3">DUF429 domain-containing protein</fullName>
    </recommendedName>
</protein>
<dbReference type="AlphaFoldDB" id="A0A1X6XIW9"/>
<dbReference type="InterPro" id="IPR007362">
    <property type="entry name" value="DUF429"/>
</dbReference>
<evidence type="ECO:0000313" key="2">
    <source>
        <dbReference type="Proteomes" id="UP000196581"/>
    </source>
</evidence>
<dbReference type="Proteomes" id="UP000196581">
    <property type="component" value="Unassembled WGS sequence"/>
</dbReference>
<organism evidence="1 2">
    <name type="scientific">Brevibacterium yomogidense</name>
    <dbReference type="NCBI Taxonomy" id="946573"/>
    <lineage>
        <taxon>Bacteria</taxon>
        <taxon>Bacillati</taxon>
        <taxon>Actinomycetota</taxon>
        <taxon>Actinomycetes</taxon>
        <taxon>Micrococcales</taxon>
        <taxon>Brevibacteriaceae</taxon>
        <taxon>Brevibacterium</taxon>
    </lineage>
</organism>
<evidence type="ECO:0000313" key="1">
    <source>
        <dbReference type="EMBL" id="SLM99242.1"/>
    </source>
</evidence>
<proteinExistence type="predicted"/>
<gene>
    <name evidence="1" type="ORF">FM105_10645</name>
</gene>
<name>A0A1X6XIW9_9MICO</name>